<dbReference type="InterPro" id="IPR006553">
    <property type="entry name" value="Leu-rich_rpt_Cys-con_subtyp"/>
</dbReference>
<keyword evidence="4" id="KW-0539">Nucleus</keyword>
<gene>
    <name evidence="10" type="ORF">D5086_0000196750</name>
</gene>
<keyword evidence="5" id="KW-0927">Auxin signaling pathway</keyword>
<evidence type="ECO:0000259" key="8">
    <source>
        <dbReference type="Pfam" id="PF18511"/>
    </source>
</evidence>
<sequence length="761" mass="85039">MITNKKPRSSDTDSNYMRDDRTDMSEDDDRSPPSDSIANDSCPTRTCTPGSGSGSSSIPEYPAPYPDQVLENVLENVLWFLTSRKDRNAASLVCRLWYRVEAMTRSDLFIGNCYAVSPERATSRFTRIRSVTLKGKPRFADFNLMPPNWGAHFAPWVSAMAKAYPWLEKIHLKRMSVTDDDLALLAESFSGFKELVLVCCDGFGTSGLAVVASKCRQLKVLDLIESEVSDDEVDWILCFPDTETCLESLILDCVECHIDFDALERLVTRSPSLKKLRLNRFVSIGQLYRLMVRAPQLTHLGTGSFSQSEDVAQGELELDYVSAFAACKSLVCLSGFREIIPDYLPAIYPVCANLTSLNFSYANISAEQLKPIISNCHKLQTFWVLDSICDEGLQAVATTCKELRELRVFPFEAGEDIEGPVSEVGLQAISEGCRKLQSILYFCPRMTNAAVIAMSKNCPDLVAFRLCIVGLHQPDHVTGEPMDEGFGAIVMNCKKLTRLAVSGLLTDRAFAYIGKYGKIVRTLSVAFAGDSDMGLKYVLEGCPKLQKLEIRDSPFGDAALLSGLHHYYNMRFLWMSACKLSHQGCQQIAQALPHLVVEVIKHEDNVDKDEYVDTLYMYRSLAGRRHDVPRFVSILLWMGLIISHFSCSSSRVVATCVANASYVVHKRIWWFDLLAVENYYRSLWCPGTRITAALLSMAGGGTDNLMICHSQVLSSTLIIRREIHLPAIFVGVLSGKMVKASLIIIEVESDCAFEKQWEAWH</sequence>
<dbReference type="GO" id="GO:0005634">
    <property type="term" value="C:nucleus"/>
    <property type="evidence" value="ECO:0007669"/>
    <property type="project" value="UniProtKB-SubCell"/>
</dbReference>
<comment type="caution">
    <text evidence="10">The sequence shown here is derived from an EMBL/GenBank/DDBJ whole genome shotgun (WGS) entry which is preliminary data.</text>
</comment>
<evidence type="ECO:0000256" key="1">
    <source>
        <dbReference type="ARBA" id="ARBA00004123"/>
    </source>
</evidence>
<evidence type="ECO:0000313" key="10">
    <source>
        <dbReference type="EMBL" id="TKR99286.1"/>
    </source>
</evidence>
<evidence type="ECO:0000256" key="6">
    <source>
        <dbReference type="ARBA" id="ARBA00064183"/>
    </source>
</evidence>
<comment type="subunit">
    <text evidence="6">Part of a SCF (SKP1-cullin-F-box) protein ligase complex. May interact with auxin and auxin-responsive proteins.</text>
</comment>
<dbReference type="PANTHER" id="PTHR16134">
    <property type="entry name" value="F-BOX/TPR REPEAT PROTEIN POF3"/>
    <property type="match status" value="1"/>
</dbReference>
<evidence type="ECO:0000256" key="5">
    <source>
        <dbReference type="ARBA" id="ARBA00023294"/>
    </source>
</evidence>
<dbReference type="Gene3D" id="3.80.10.10">
    <property type="entry name" value="Ribonuclease Inhibitor"/>
    <property type="match status" value="1"/>
</dbReference>
<proteinExistence type="predicted"/>
<comment type="pathway">
    <text evidence="2">Protein modification; protein ubiquitination.</text>
</comment>
<feature type="domain" description="Transport inhibitor response 1" evidence="9">
    <location>
        <begin position="127"/>
        <end position="172"/>
    </location>
</feature>
<dbReference type="InterPro" id="IPR041567">
    <property type="entry name" value="COI1_F-box"/>
</dbReference>
<evidence type="ECO:0000256" key="4">
    <source>
        <dbReference type="ARBA" id="ARBA00023242"/>
    </source>
</evidence>
<evidence type="ECO:0000259" key="9">
    <source>
        <dbReference type="Pfam" id="PF18791"/>
    </source>
</evidence>
<dbReference type="Gene3D" id="1.20.1280.50">
    <property type="match status" value="1"/>
</dbReference>
<keyword evidence="3" id="KW-0833">Ubl conjugation pathway</keyword>
<dbReference type="Pfam" id="PF18511">
    <property type="entry name" value="F-box_5"/>
    <property type="match status" value="1"/>
</dbReference>
<dbReference type="AlphaFoldDB" id="A0A4U5PS56"/>
<dbReference type="FunFam" id="1.20.1280.50:FF:000028">
    <property type="entry name" value="Transport inhibitor response 1-like protein"/>
    <property type="match status" value="1"/>
</dbReference>
<evidence type="ECO:0000256" key="7">
    <source>
        <dbReference type="SAM" id="MobiDB-lite"/>
    </source>
</evidence>
<dbReference type="GO" id="GO:0031146">
    <property type="term" value="P:SCF-dependent proteasomal ubiquitin-dependent protein catabolic process"/>
    <property type="evidence" value="ECO:0007669"/>
    <property type="project" value="TreeGrafter"/>
</dbReference>
<reference evidence="10" key="1">
    <citation type="submission" date="2018-10" db="EMBL/GenBank/DDBJ databases">
        <title>Population genomic analysis revealed the cold adaptation of white poplar.</title>
        <authorList>
            <person name="Liu Y.-J."/>
        </authorList>
    </citation>
    <scope>NUCLEOTIDE SEQUENCE [LARGE SCALE GENOMIC DNA]</scope>
    <source>
        <strain evidence="10">PAL-ZL1</strain>
    </source>
</reference>
<feature type="domain" description="COI1 F-box" evidence="8">
    <location>
        <begin position="67"/>
        <end position="106"/>
    </location>
</feature>
<dbReference type="STRING" id="43335.A0A4U5PS56"/>
<evidence type="ECO:0008006" key="11">
    <source>
        <dbReference type="Google" id="ProtNLM"/>
    </source>
</evidence>
<dbReference type="SUPFAM" id="SSF52047">
    <property type="entry name" value="RNI-like"/>
    <property type="match status" value="1"/>
</dbReference>
<dbReference type="GO" id="GO:0019005">
    <property type="term" value="C:SCF ubiquitin ligase complex"/>
    <property type="evidence" value="ECO:0007669"/>
    <property type="project" value="TreeGrafter"/>
</dbReference>
<dbReference type="InterPro" id="IPR041101">
    <property type="entry name" value="Transp_inhibit"/>
</dbReference>
<dbReference type="FunFam" id="3.80.10.10:FF:000029">
    <property type="entry name" value="Transport inhibitor response 1"/>
    <property type="match status" value="1"/>
</dbReference>
<organism evidence="10">
    <name type="scientific">Populus alba</name>
    <name type="common">White poplar</name>
    <dbReference type="NCBI Taxonomy" id="43335"/>
    <lineage>
        <taxon>Eukaryota</taxon>
        <taxon>Viridiplantae</taxon>
        <taxon>Streptophyta</taxon>
        <taxon>Embryophyta</taxon>
        <taxon>Tracheophyta</taxon>
        <taxon>Spermatophyta</taxon>
        <taxon>Magnoliopsida</taxon>
        <taxon>eudicotyledons</taxon>
        <taxon>Gunneridae</taxon>
        <taxon>Pentapetalae</taxon>
        <taxon>rosids</taxon>
        <taxon>fabids</taxon>
        <taxon>Malpighiales</taxon>
        <taxon>Salicaceae</taxon>
        <taxon>Saliceae</taxon>
        <taxon>Populus</taxon>
    </lineage>
</organism>
<dbReference type="CDD" id="cd22159">
    <property type="entry name" value="F-box_AtTIR1-like"/>
    <property type="match status" value="1"/>
</dbReference>
<evidence type="ECO:0000256" key="3">
    <source>
        <dbReference type="ARBA" id="ARBA00022786"/>
    </source>
</evidence>
<feature type="compositionally biased region" description="Polar residues" evidence="7">
    <location>
        <begin position="37"/>
        <end position="49"/>
    </location>
</feature>
<evidence type="ECO:0000256" key="2">
    <source>
        <dbReference type="ARBA" id="ARBA00004906"/>
    </source>
</evidence>
<accession>A0A4U5PS56</accession>
<dbReference type="Pfam" id="PF18791">
    <property type="entry name" value="Transp_inhibit"/>
    <property type="match status" value="1"/>
</dbReference>
<dbReference type="InterPro" id="IPR032675">
    <property type="entry name" value="LRR_dom_sf"/>
</dbReference>
<protein>
    <recommendedName>
        <fullName evidence="11">Transport inhibitor response 1-like protein</fullName>
    </recommendedName>
</protein>
<feature type="compositionally biased region" description="Basic and acidic residues" evidence="7">
    <location>
        <begin position="8"/>
        <end position="24"/>
    </location>
</feature>
<comment type="subcellular location">
    <subcellularLocation>
        <location evidence="1">Nucleus</location>
    </subcellularLocation>
</comment>
<dbReference type="GO" id="GO:0009734">
    <property type="term" value="P:auxin-activated signaling pathway"/>
    <property type="evidence" value="ECO:0007669"/>
    <property type="project" value="UniProtKB-KW"/>
</dbReference>
<feature type="region of interest" description="Disordered" evidence="7">
    <location>
        <begin position="1"/>
        <end position="62"/>
    </location>
</feature>
<dbReference type="SMART" id="SM00367">
    <property type="entry name" value="LRR_CC"/>
    <property type="match status" value="4"/>
</dbReference>
<dbReference type="PANTHER" id="PTHR16134:SF36">
    <property type="entry name" value="TRANSPORT INHIBITOR RESPONSE 1-LIKE PROTEIN"/>
    <property type="match status" value="1"/>
</dbReference>
<name>A0A4U5PS56_POPAL</name>
<dbReference type="EMBL" id="RCHU01000641">
    <property type="protein sequence ID" value="TKR99286.1"/>
    <property type="molecule type" value="Genomic_DNA"/>
</dbReference>